<feature type="non-terminal residue" evidence="1">
    <location>
        <position position="119"/>
    </location>
</feature>
<keyword evidence="2" id="KW-1185">Reference proteome</keyword>
<protein>
    <submittedName>
        <fullName evidence="1">Uncharacterized protein</fullName>
    </submittedName>
</protein>
<dbReference type="EMBL" id="NMUH01002437">
    <property type="protein sequence ID" value="MQL99969.1"/>
    <property type="molecule type" value="Genomic_DNA"/>
</dbReference>
<organism evidence="1 2">
    <name type="scientific">Colocasia esculenta</name>
    <name type="common">Wild taro</name>
    <name type="synonym">Arum esculentum</name>
    <dbReference type="NCBI Taxonomy" id="4460"/>
    <lineage>
        <taxon>Eukaryota</taxon>
        <taxon>Viridiplantae</taxon>
        <taxon>Streptophyta</taxon>
        <taxon>Embryophyta</taxon>
        <taxon>Tracheophyta</taxon>
        <taxon>Spermatophyta</taxon>
        <taxon>Magnoliopsida</taxon>
        <taxon>Liliopsida</taxon>
        <taxon>Araceae</taxon>
        <taxon>Aroideae</taxon>
        <taxon>Colocasieae</taxon>
        <taxon>Colocasia</taxon>
    </lineage>
</organism>
<accession>A0A843WA78</accession>
<dbReference type="AlphaFoldDB" id="A0A843WA78"/>
<name>A0A843WA78_COLES</name>
<gene>
    <name evidence="1" type="ORF">Taro_032702</name>
</gene>
<comment type="caution">
    <text evidence="1">The sequence shown here is derived from an EMBL/GenBank/DDBJ whole genome shotgun (WGS) entry which is preliminary data.</text>
</comment>
<dbReference type="Proteomes" id="UP000652761">
    <property type="component" value="Unassembled WGS sequence"/>
</dbReference>
<proteinExistence type="predicted"/>
<sequence length="119" mass="13081">VGGQNATACPVAIRSHRCLCRDGLEHVAYRAIAFSGKQIATGSYEDRERSVRSAARRRRGALSRSDRDRCLCRDGPKNVAYLAVAFSGLELEELEMKLDEAFSPQILLLLGLSSRSSKP</sequence>
<evidence type="ECO:0000313" key="2">
    <source>
        <dbReference type="Proteomes" id="UP000652761"/>
    </source>
</evidence>
<evidence type="ECO:0000313" key="1">
    <source>
        <dbReference type="EMBL" id="MQL99969.1"/>
    </source>
</evidence>
<reference evidence="1" key="1">
    <citation type="submission" date="2017-07" db="EMBL/GenBank/DDBJ databases">
        <title>Taro Niue Genome Assembly and Annotation.</title>
        <authorList>
            <person name="Atibalentja N."/>
            <person name="Keating K."/>
            <person name="Fields C.J."/>
        </authorList>
    </citation>
    <scope>NUCLEOTIDE SEQUENCE</scope>
    <source>
        <strain evidence="1">Niue_2</strain>
        <tissue evidence="1">Leaf</tissue>
    </source>
</reference>